<evidence type="ECO:0000256" key="3">
    <source>
        <dbReference type="ARBA" id="ARBA00022801"/>
    </source>
</evidence>
<name>A0A4Q7Y947_9ACTN</name>
<keyword evidence="2" id="KW-0479">Metal-binding</keyword>
<dbReference type="CDD" id="cd02612">
    <property type="entry name" value="HAD_PGPPase"/>
    <property type="match status" value="1"/>
</dbReference>
<dbReference type="EMBL" id="SHKV01000001">
    <property type="protein sequence ID" value="RZU33298.1"/>
    <property type="molecule type" value="Genomic_DNA"/>
</dbReference>
<proteinExistence type="inferred from homology"/>
<protein>
    <submittedName>
        <fullName evidence="6">HAD superfamily hydrolase (TIGR01490 family)</fullName>
    </submittedName>
</protein>
<evidence type="ECO:0000313" key="6">
    <source>
        <dbReference type="EMBL" id="RZU33298.1"/>
    </source>
</evidence>
<comment type="caution">
    <text evidence="6">The sequence shown here is derived from an EMBL/GenBank/DDBJ whole genome shotgun (WGS) entry which is preliminary data.</text>
</comment>
<dbReference type="Pfam" id="PF12710">
    <property type="entry name" value="HAD"/>
    <property type="match status" value="1"/>
</dbReference>
<dbReference type="InterPro" id="IPR006385">
    <property type="entry name" value="HAD_hydro_SerB1"/>
</dbReference>
<dbReference type="FunFam" id="3.40.50.1000:FF:000025">
    <property type="entry name" value="HAD hydrolase, family IB"/>
    <property type="match status" value="1"/>
</dbReference>
<dbReference type="GO" id="GO:0016787">
    <property type="term" value="F:hydrolase activity"/>
    <property type="evidence" value="ECO:0007669"/>
    <property type="project" value="UniProtKB-KW"/>
</dbReference>
<comment type="similarity">
    <text evidence="1">Belongs to the HAD-like hydrolase superfamily. SerB family.</text>
</comment>
<keyword evidence="5" id="KW-0812">Transmembrane</keyword>
<evidence type="ECO:0000256" key="5">
    <source>
        <dbReference type="SAM" id="Phobius"/>
    </source>
</evidence>
<feature type="transmembrane region" description="Helical" evidence="5">
    <location>
        <begin position="289"/>
        <end position="310"/>
    </location>
</feature>
<dbReference type="InterPro" id="IPR023214">
    <property type="entry name" value="HAD_sf"/>
</dbReference>
<keyword evidence="7" id="KW-1185">Reference proteome</keyword>
<evidence type="ECO:0000313" key="7">
    <source>
        <dbReference type="Proteomes" id="UP000292507"/>
    </source>
</evidence>
<keyword evidence="4" id="KW-0460">Magnesium</keyword>
<evidence type="ECO:0000256" key="2">
    <source>
        <dbReference type="ARBA" id="ARBA00022723"/>
    </source>
</evidence>
<dbReference type="PANTHER" id="PTHR43344">
    <property type="entry name" value="PHOSPHOSERINE PHOSPHATASE"/>
    <property type="match status" value="1"/>
</dbReference>
<accession>A0A4Q7Y947</accession>
<dbReference type="Gene3D" id="1.20.1440.100">
    <property type="entry name" value="SG protein - dephosphorylation function"/>
    <property type="match status" value="1"/>
</dbReference>
<reference evidence="6 7" key="1">
    <citation type="submission" date="2019-02" db="EMBL/GenBank/DDBJ databases">
        <title>Sequencing the genomes of 1000 actinobacteria strains.</title>
        <authorList>
            <person name="Klenk H.-P."/>
        </authorList>
    </citation>
    <scope>NUCLEOTIDE SEQUENCE [LARGE SCALE GENOMIC DNA]</scope>
    <source>
        <strain evidence="6 7">DSM 44509</strain>
    </source>
</reference>
<evidence type="ECO:0000256" key="1">
    <source>
        <dbReference type="ARBA" id="ARBA00009184"/>
    </source>
</evidence>
<keyword evidence="5" id="KW-0472">Membrane</keyword>
<dbReference type="GO" id="GO:0046872">
    <property type="term" value="F:metal ion binding"/>
    <property type="evidence" value="ECO:0007669"/>
    <property type="project" value="UniProtKB-KW"/>
</dbReference>
<dbReference type="Proteomes" id="UP000292507">
    <property type="component" value="Unassembled WGS sequence"/>
</dbReference>
<organism evidence="6 7">
    <name type="scientific">Blastococcus saxobsidens</name>
    <dbReference type="NCBI Taxonomy" id="138336"/>
    <lineage>
        <taxon>Bacteria</taxon>
        <taxon>Bacillati</taxon>
        <taxon>Actinomycetota</taxon>
        <taxon>Actinomycetes</taxon>
        <taxon>Geodermatophilales</taxon>
        <taxon>Geodermatophilaceae</taxon>
        <taxon>Blastococcus</taxon>
    </lineage>
</organism>
<gene>
    <name evidence="6" type="ORF">BKA19_3019</name>
</gene>
<sequence length="318" mass="34224">MPDATSWIECREVVVPRLSVRGRRVGRSVVQADEETRAHVAGAASAAAAEVAAPPVVQPDLTAAAFFDVDNTMMMGASLFWFARGLAARKYFSSRDLYRFIWQQAKFRIAGNESADDMHTIRENALAFVAGREVSEISQAGEEIYDELMADRIWSGTRVLAQKHLDAGQRVWLVTATPVELASIIAQRLGLTGTLGTVAEVVDARYTGRLVGEMMHGPAKAEAVLALAEREGLDLSRCTAYSDSANDLPMLSLCGTAVAVNPDTELRAAAKARGWTIRDFRTGRKAAKIGVPTVAAAALSGGLVGGALALRRRNKLPW</sequence>
<keyword evidence="5" id="KW-1133">Transmembrane helix</keyword>
<dbReference type="InterPro" id="IPR050582">
    <property type="entry name" value="HAD-like_SerB"/>
</dbReference>
<dbReference type="Gene3D" id="3.40.50.1000">
    <property type="entry name" value="HAD superfamily/HAD-like"/>
    <property type="match status" value="1"/>
</dbReference>
<dbReference type="NCBIfam" id="TIGR01488">
    <property type="entry name" value="HAD-SF-IB"/>
    <property type="match status" value="1"/>
</dbReference>
<dbReference type="InterPro" id="IPR036412">
    <property type="entry name" value="HAD-like_sf"/>
</dbReference>
<keyword evidence="3 6" id="KW-0378">Hydrolase</keyword>
<dbReference type="SUPFAM" id="SSF56784">
    <property type="entry name" value="HAD-like"/>
    <property type="match status" value="1"/>
</dbReference>
<dbReference type="NCBIfam" id="TIGR01490">
    <property type="entry name" value="HAD-SF-IB-hyp1"/>
    <property type="match status" value="1"/>
</dbReference>
<evidence type="ECO:0000256" key="4">
    <source>
        <dbReference type="ARBA" id="ARBA00022842"/>
    </source>
</evidence>
<dbReference type="PANTHER" id="PTHR43344:SF15">
    <property type="entry name" value="PHOSPHOSERINE PHOSPHATASE SERB1"/>
    <property type="match status" value="1"/>
</dbReference>
<dbReference type="AlphaFoldDB" id="A0A4Q7Y947"/>